<accession>A0ABP8R1Q4</accession>
<reference evidence="3" key="1">
    <citation type="journal article" date="2019" name="Int. J. Syst. Evol. Microbiol.">
        <title>The Global Catalogue of Microorganisms (GCM) 10K type strain sequencing project: providing services to taxonomists for standard genome sequencing and annotation.</title>
        <authorList>
            <consortium name="The Broad Institute Genomics Platform"/>
            <consortium name="The Broad Institute Genome Sequencing Center for Infectious Disease"/>
            <person name="Wu L."/>
            <person name="Ma J."/>
        </authorList>
    </citation>
    <scope>NUCLEOTIDE SEQUENCE [LARGE SCALE GENOMIC DNA]</scope>
    <source>
        <strain evidence="3">JCM 17933</strain>
    </source>
</reference>
<comment type="caution">
    <text evidence="2">The sequence shown here is derived from an EMBL/GenBank/DDBJ whole genome shotgun (WGS) entry which is preliminary data.</text>
</comment>
<dbReference type="EMBL" id="BAABHF010000054">
    <property type="protein sequence ID" value="GAA4515926.1"/>
    <property type="molecule type" value="Genomic_DNA"/>
</dbReference>
<dbReference type="Pfam" id="PF11181">
    <property type="entry name" value="YflT"/>
    <property type="match status" value="1"/>
</dbReference>
<dbReference type="Proteomes" id="UP001500503">
    <property type="component" value="Unassembled WGS sequence"/>
</dbReference>
<organism evidence="2 3">
    <name type="scientific">Actinoallomurus oryzae</name>
    <dbReference type="NCBI Taxonomy" id="502180"/>
    <lineage>
        <taxon>Bacteria</taxon>
        <taxon>Bacillati</taxon>
        <taxon>Actinomycetota</taxon>
        <taxon>Actinomycetes</taxon>
        <taxon>Streptosporangiales</taxon>
        <taxon>Thermomonosporaceae</taxon>
        <taxon>Actinoallomurus</taxon>
    </lineage>
</organism>
<keyword evidence="3" id="KW-1185">Reference proteome</keyword>
<evidence type="ECO:0000313" key="2">
    <source>
        <dbReference type="EMBL" id="GAA4515926.1"/>
    </source>
</evidence>
<gene>
    <name evidence="2" type="ORF">GCM10023191_086160</name>
</gene>
<name>A0ABP8R1Q4_9ACTN</name>
<evidence type="ECO:0000313" key="3">
    <source>
        <dbReference type="Proteomes" id="UP001500503"/>
    </source>
</evidence>
<sequence length="92" mass="9476">MGGGLCACAACCKQSAAFPVEHVTIVGTGLGSKETVLGRLTLGRVLVAGAVAGGWIGQANRQETGEPEPRWLALVVNYRTALGTTLVIPLRD</sequence>
<feature type="domain" description="General stress protein 17M-like" evidence="1">
    <location>
        <begin position="15"/>
        <end position="58"/>
    </location>
</feature>
<protein>
    <recommendedName>
        <fullName evidence="1">General stress protein 17M-like domain-containing protein</fullName>
    </recommendedName>
</protein>
<dbReference type="InterPro" id="IPR025889">
    <property type="entry name" value="GSP17M-like_dom"/>
</dbReference>
<evidence type="ECO:0000259" key="1">
    <source>
        <dbReference type="Pfam" id="PF11181"/>
    </source>
</evidence>
<proteinExistence type="predicted"/>